<dbReference type="KEGG" id="tpol:Mal48_20670"/>
<evidence type="ECO:0000256" key="1">
    <source>
        <dbReference type="SAM" id="Coils"/>
    </source>
</evidence>
<feature type="compositionally biased region" description="Polar residues" evidence="2">
    <location>
        <begin position="46"/>
        <end position="61"/>
    </location>
</feature>
<gene>
    <name evidence="3" type="ORF">Mal48_20670</name>
</gene>
<keyword evidence="4" id="KW-1185">Reference proteome</keyword>
<protein>
    <recommendedName>
        <fullName evidence="5">Magnesium transporter MgtE intracellular domain-containing protein</fullName>
    </recommendedName>
</protein>
<evidence type="ECO:0000256" key="2">
    <source>
        <dbReference type="SAM" id="MobiDB-lite"/>
    </source>
</evidence>
<dbReference type="Proteomes" id="UP000315724">
    <property type="component" value="Chromosome"/>
</dbReference>
<dbReference type="EMBL" id="CP036267">
    <property type="protein sequence ID" value="QDT32820.1"/>
    <property type="molecule type" value="Genomic_DNA"/>
</dbReference>
<dbReference type="RefSeq" id="WP_145198372.1">
    <property type="nucleotide sequence ID" value="NZ_CP036267.1"/>
</dbReference>
<dbReference type="SUPFAM" id="SSF158791">
    <property type="entry name" value="MgtE N-terminal domain-like"/>
    <property type="match status" value="1"/>
</dbReference>
<sequence>MKSVVILTLTIAVFAGSVFGSLWLKTNYLAEASDIEADSPPGSEGNGTQVTGRAPQGSASRDSAKGNLSIRPQELSVEEMVRLGMDLKRREKRLKDDAEKLRQQEIHQQIALADIQQEQGAIEAQQTQVKSELAKAEILVDRLIQARQAVIDERTAAEEKLKKMEEVQIEVDEQHTTNTKKLAQWIQSMDEVKAAEVLREMANDGKMPIAVEILSHLEEREAAKILSSLDDAKLVQDLVSEFRNLKSPKESKRARRTLR</sequence>
<evidence type="ECO:0008006" key="5">
    <source>
        <dbReference type="Google" id="ProtNLM"/>
    </source>
</evidence>
<proteinExistence type="predicted"/>
<reference evidence="3 4" key="1">
    <citation type="submission" date="2019-02" db="EMBL/GenBank/DDBJ databases">
        <title>Deep-cultivation of Planctomycetes and their phenomic and genomic characterization uncovers novel biology.</title>
        <authorList>
            <person name="Wiegand S."/>
            <person name="Jogler M."/>
            <person name="Boedeker C."/>
            <person name="Pinto D."/>
            <person name="Vollmers J."/>
            <person name="Rivas-Marin E."/>
            <person name="Kohn T."/>
            <person name="Peeters S.H."/>
            <person name="Heuer A."/>
            <person name="Rast P."/>
            <person name="Oberbeckmann S."/>
            <person name="Bunk B."/>
            <person name="Jeske O."/>
            <person name="Meyerdierks A."/>
            <person name="Storesund J.E."/>
            <person name="Kallscheuer N."/>
            <person name="Luecker S."/>
            <person name="Lage O.M."/>
            <person name="Pohl T."/>
            <person name="Merkel B.J."/>
            <person name="Hornburger P."/>
            <person name="Mueller R.-W."/>
            <person name="Bruemmer F."/>
            <person name="Labrenz M."/>
            <person name="Spormann A.M."/>
            <person name="Op den Camp H."/>
            <person name="Overmann J."/>
            <person name="Amann R."/>
            <person name="Jetten M.S.M."/>
            <person name="Mascher T."/>
            <person name="Medema M.H."/>
            <person name="Devos D.P."/>
            <person name="Kaster A.-K."/>
            <person name="Ovreas L."/>
            <person name="Rohde M."/>
            <person name="Galperin M.Y."/>
            <person name="Jogler C."/>
        </authorList>
    </citation>
    <scope>NUCLEOTIDE SEQUENCE [LARGE SCALE GENOMIC DNA]</scope>
    <source>
        <strain evidence="3 4">Mal48</strain>
    </source>
</reference>
<evidence type="ECO:0000313" key="4">
    <source>
        <dbReference type="Proteomes" id="UP000315724"/>
    </source>
</evidence>
<feature type="region of interest" description="Disordered" evidence="2">
    <location>
        <begin position="35"/>
        <end position="71"/>
    </location>
</feature>
<organism evidence="3 4">
    <name type="scientific">Thalassoglobus polymorphus</name>
    <dbReference type="NCBI Taxonomy" id="2527994"/>
    <lineage>
        <taxon>Bacteria</taxon>
        <taxon>Pseudomonadati</taxon>
        <taxon>Planctomycetota</taxon>
        <taxon>Planctomycetia</taxon>
        <taxon>Planctomycetales</taxon>
        <taxon>Planctomycetaceae</taxon>
        <taxon>Thalassoglobus</taxon>
    </lineage>
</organism>
<accession>A0A517QMF7</accession>
<name>A0A517QMF7_9PLAN</name>
<dbReference type="AlphaFoldDB" id="A0A517QMF7"/>
<feature type="coiled-coil region" evidence="1">
    <location>
        <begin position="140"/>
        <end position="174"/>
    </location>
</feature>
<keyword evidence="1" id="KW-0175">Coiled coil</keyword>
<evidence type="ECO:0000313" key="3">
    <source>
        <dbReference type="EMBL" id="QDT32820.1"/>
    </source>
</evidence>
<dbReference type="OrthoDB" id="215575at2"/>